<feature type="active site" description="Acyl-thioester intermediate" evidence="7">
    <location>
        <position position="90"/>
    </location>
</feature>
<feature type="active site" description="Proton acceptor" evidence="7">
    <location>
        <position position="386"/>
    </location>
</feature>
<feature type="domain" description="Thiolase C-terminal" evidence="10">
    <location>
        <begin position="275"/>
        <end position="399"/>
    </location>
</feature>
<dbReference type="Gene3D" id="3.40.47.10">
    <property type="match status" value="1"/>
</dbReference>
<dbReference type="InterPro" id="IPR012793">
    <property type="entry name" value="PcaF"/>
</dbReference>
<dbReference type="CDD" id="cd00751">
    <property type="entry name" value="thiolase"/>
    <property type="match status" value="1"/>
</dbReference>
<dbReference type="NCBIfam" id="TIGR01930">
    <property type="entry name" value="AcCoA-C-Actrans"/>
    <property type="match status" value="1"/>
</dbReference>
<dbReference type="InterPro" id="IPR016039">
    <property type="entry name" value="Thiolase-like"/>
</dbReference>
<dbReference type="InterPro" id="IPR050215">
    <property type="entry name" value="Thiolase-like_sf_Thiolase"/>
</dbReference>
<dbReference type="PROSITE" id="PS00098">
    <property type="entry name" value="THIOLASE_1"/>
    <property type="match status" value="1"/>
</dbReference>
<dbReference type="EMBL" id="SNZJ01000019">
    <property type="protein sequence ID" value="TDR51111.1"/>
    <property type="molecule type" value="Genomic_DNA"/>
</dbReference>
<sequence>MSDVFFCHPRRSAVGRFGGTLASVRPDDLAASIFKAVLNDAPGLDPAAIDDVFMGCANQAGEDNRSVARMSLLLAGLPTSVPGTTLNRLCGSGMDAVGTAFRAIKAGEMELALAGGVESMSRAPYVMGKADSAFSRGQKIEDTTIGWRFINPLMKEAYGVDSMPETAENVAEQFSISREDQDAFALRSQQKAAAAQQAGRFAEEITAIEIPRRKQAPLLFDRDEHLRETTLEKLAGLPTPFREGGSVTAGNASGVNDGAAAMLVASAAAVEQHGLTPMAKILGMATAGVEPRIMGYGPVPAVNKLLARTGVSLDEIDVIELNEAFAAQALACMRDLGLEDDDPRVNPNGGAIALGHPLGMSGARLLLTAAHELHKSGKRYALCTMCVGVGQGIATLIERA</sequence>
<evidence type="ECO:0000256" key="5">
    <source>
        <dbReference type="ARBA" id="ARBA00023315"/>
    </source>
</evidence>
<dbReference type="AlphaFoldDB" id="A0A4R6ZFV5"/>
<gene>
    <name evidence="11" type="ORF">DFP85_11927</name>
</gene>
<protein>
    <submittedName>
        <fullName evidence="11">Acetyl-CoA C-acetyltransferase</fullName>
    </submittedName>
</protein>
<dbReference type="InterPro" id="IPR020615">
    <property type="entry name" value="Thiolase_acyl_enz_int_AS"/>
</dbReference>
<evidence type="ECO:0000256" key="7">
    <source>
        <dbReference type="PIRSR" id="PIRSR000429-1"/>
    </source>
</evidence>
<keyword evidence="5 8" id="KW-0012">Acyltransferase</keyword>
<comment type="similarity">
    <text evidence="3 8">Belongs to the thiolase-like superfamily. Thiolase family.</text>
</comment>
<dbReference type="OrthoDB" id="9764638at2"/>
<evidence type="ECO:0000313" key="12">
    <source>
        <dbReference type="Proteomes" id="UP000295212"/>
    </source>
</evidence>
<reference evidence="11 12" key="1">
    <citation type="submission" date="2019-03" db="EMBL/GenBank/DDBJ databases">
        <title>Genomic Encyclopedia of Type Strains, Phase III (KMG-III): the genomes of soil and plant-associated and newly described type strains.</title>
        <authorList>
            <person name="Whitman W."/>
        </authorList>
    </citation>
    <scope>NUCLEOTIDE SEQUENCE [LARGE SCALE GENOMIC DNA]</scope>
    <source>
        <strain evidence="11 12">CECT 5797</strain>
    </source>
</reference>
<feature type="domain" description="Thiolase N-terminal" evidence="9">
    <location>
        <begin position="10"/>
        <end position="267"/>
    </location>
</feature>
<dbReference type="InterPro" id="IPR020617">
    <property type="entry name" value="Thiolase_C"/>
</dbReference>
<evidence type="ECO:0000256" key="8">
    <source>
        <dbReference type="RuleBase" id="RU003557"/>
    </source>
</evidence>
<comment type="caution">
    <text evidence="11">The sequence shown here is derived from an EMBL/GenBank/DDBJ whole genome shotgun (WGS) entry which is preliminary data.</text>
</comment>
<dbReference type="SUPFAM" id="SSF53901">
    <property type="entry name" value="Thiolase-like"/>
    <property type="match status" value="2"/>
</dbReference>
<comment type="pathway">
    <text evidence="2">Aromatic compound metabolism.</text>
</comment>
<dbReference type="GO" id="GO:0006635">
    <property type="term" value="P:fatty acid beta-oxidation"/>
    <property type="evidence" value="ECO:0007669"/>
    <property type="project" value="TreeGrafter"/>
</dbReference>
<dbReference type="InterPro" id="IPR020610">
    <property type="entry name" value="Thiolase_AS"/>
</dbReference>
<proteinExistence type="inferred from homology"/>
<evidence type="ECO:0000256" key="2">
    <source>
        <dbReference type="ARBA" id="ARBA00005211"/>
    </source>
</evidence>
<dbReference type="NCBIfam" id="TIGR02430">
    <property type="entry name" value="pcaF"/>
    <property type="match status" value="1"/>
</dbReference>
<dbReference type="GO" id="GO:0019619">
    <property type="term" value="P:3,4-dihydroxybenzoate catabolic process"/>
    <property type="evidence" value="ECO:0007669"/>
    <property type="project" value="InterPro"/>
</dbReference>
<dbReference type="Pfam" id="PF02803">
    <property type="entry name" value="Thiolase_C"/>
    <property type="match status" value="1"/>
</dbReference>
<name>A0A4R6ZFV5_9GAMM</name>
<dbReference type="PROSITE" id="PS00737">
    <property type="entry name" value="THIOLASE_2"/>
    <property type="match status" value="1"/>
</dbReference>
<evidence type="ECO:0000259" key="10">
    <source>
        <dbReference type="Pfam" id="PF02803"/>
    </source>
</evidence>
<accession>A0A4R6ZFV5</accession>
<evidence type="ECO:0000256" key="1">
    <source>
        <dbReference type="ARBA" id="ARBA00005189"/>
    </source>
</evidence>
<evidence type="ECO:0000259" key="9">
    <source>
        <dbReference type="Pfam" id="PF00108"/>
    </source>
</evidence>
<dbReference type="InterPro" id="IPR002155">
    <property type="entry name" value="Thiolase"/>
</dbReference>
<dbReference type="InterPro" id="IPR020613">
    <property type="entry name" value="Thiolase_CS"/>
</dbReference>
<dbReference type="RefSeq" id="WP_133637227.1">
    <property type="nucleotide sequence ID" value="NZ_SNZJ01000019.1"/>
</dbReference>
<dbReference type="GO" id="GO:0005737">
    <property type="term" value="C:cytoplasm"/>
    <property type="evidence" value="ECO:0007669"/>
    <property type="project" value="UniProtKB-ARBA"/>
</dbReference>
<dbReference type="FunFam" id="3.40.47.10:FF:000010">
    <property type="entry name" value="Acetyl-CoA acetyltransferase (Thiolase)"/>
    <property type="match status" value="1"/>
</dbReference>
<dbReference type="InterPro" id="IPR020616">
    <property type="entry name" value="Thiolase_N"/>
</dbReference>
<comment type="catalytic activity">
    <reaction evidence="6">
        <text>succinyl-CoA + acetyl-CoA = 3-oxoadipyl-CoA + CoA</text>
        <dbReference type="Rhea" id="RHEA:19481"/>
        <dbReference type="ChEBI" id="CHEBI:57287"/>
        <dbReference type="ChEBI" id="CHEBI:57288"/>
        <dbReference type="ChEBI" id="CHEBI:57292"/>
        <dbReference type="ChEBI" id="CHEBI:57348"/>
        <dbReference type="EC" id="2.3.1.174"/>
    </reaction>
</comment>
<dbReference type="GO" id="GO:0033812">
    <property type="term" value="F:3-oxoadipyl-CoA thiolase activity"/>
    <property type="evidence" value="ECO:0007669"/>
    <property type="project" value="UniProtKB-EC"/>
</dbReference>
<dbReference type="PIRSF" id="PIRSF000429">
    <property type="entry name" value="Ac-CoA_Ac_transf"/>
    <property type="match status" value="1"/>
</dbReference>
<dbReference type="GO" id="GO:0010124">
    <property type="term" value="P:phenylacetate catabolic process"/>
    <property type="evidence" value="ECO:0007669"/>
    <property type="project" value="TreeGrafter"/>
</dbReference>
<evidence type="ECO:0000256" key="6">
    <source>
        <dbReference type="ARBA" id="ARBA00048527"/>
    </source>
</evidence>
<dbReference type="NCBIfam" id="NF006551">
    <property type="entry name" value="PRK09050.1"/>
    <property type="match status" value="1"/>
</dbReference>
<dbReference type="Pfam" id="PF00108">
    <property type="entry name" value="Thiolase_N"/>
    <property type="match status" value="1"/>
</dbReference>
<dbReference type="PANTHER" id="PTHR43853">
    <property type="entry name" value="3-KETOACYL-COA THIOLASE, PEROXISOMAL"/>
    <property type="match status" value="1"/>
</dbReference>
<dbReference type="Proteomes" id="UP000295212">
    <property type="component" value="Unassembled WGS sequence"/>
</dbReference>
<dbReference type="PANTHER" id="PTHR43853:SF2">
    <property type="entry name" value="3-OXOADIPYL-COA_3-OXO-5,6-DEHYDROSUBERYL-COA THIOLASE"/>
    <property type="match status" value="1"/>
</dbReference>
<organism evidence="11 12">
    <name type="scientific">Halomonas ventosae</name>
    <dbReference type="NCBI Taxonomy" id="229007"/>
    <lineage>
        <taxon>Bacteria</taxon>
        <taxon>Pseudomonadati</taxon>
        <taxon>Pseudomonadota</taxon>
        <taxon>Gammaproteobacteria</taxon>
        <taxon>Oceanospirillales</taxon>
        <taxon>Halomonadaceae</taxon>
        <taxon>Halomonas</taxon>
    </lineage>
</organism>
<evidence type="ECO:0000256" key="4">
    <source>
        <dbReference type="ARBA" id="ARBA00022679"/>
    </source>
</evidence>
<dbReference type="PROSITE" id="PS00099">
    <property type="entry name" value="THIOLASE_3"/>
    <property type="match status" value="1"/>
</dbReference>
<keyword evidence="4 8" id="KW-0808">Transferase</keyword>
<comment type="pathway">
    <text evidence="1">Lipid metabolism.</text>
</comment>
<evidence type="ECO:0000256" key="3">
    <source>
        <dbReference type="ARBA" id="ARBA00010982"/>
    </source>
</evidence>
<feature type="active site" description="Proton acceptor" evidence="7">
    <location>
        <position position="356"/>
    </location>
</feature>
<evidence type="ECO:0000313" key="11">
    <source>
        <dbReference type="EMBL" id="TDR51111.1"/>
    </source>
</evidence>